<comment type="catalytic activity">
    <reaction evidence="1 11">
        <text>Hydrolysis of terminal non-reducing beta-D-galactose residues in beta-D-galactosides.</text>
        <dbReference type="EC" id="3.2.1.23"/>
    </reaction>
</comment>
<dbReference type="FunFam" id="3.20.20.80:FF:000098">
    <property type="entry name" value="Beta-galactosidase"/>
    <property type="match status" value="1"/>
</dbReference>
<dbReference type="Proteomes" id="UP000283530">
    <property type="component" value="Unassembled WGS sequence"/>
</dbReference>
<dbReference type="STRING" id="337451.A0A3S4PN94"/>
<dbReference type="InterPro" id="IPR000922">
    <property type="entry name" value="Lectin_gal-bd_dom"/>
</dbReference>
<evidence type="ECO:0000256" key="8">
    <source>
        <dbReference type="ARBA" id="ARBA00022801"/>
    </source>
</evidence>
<evidence type="ECO:0000256" key="7">
    <source>
        <dbReference type="ARBA" id="ARBA00022729"/>
    </source>
</evidence>
<evidence type="ECO:0000256" key="11">
    <source>
        <dbReference type="RuleBase" id="RU000675"/>
    </source>
</evidence>
<dbReference type="GO" id="GO:0048046">
    <property type="term" value="C:apoplast"/>
    <property type="evidence" value="ECO:0007669"/>
    <property type="project" value="UniProtKB-SubCell"/>
</dbReference>
<dbReference type="InterPro" id="IPR001944">
    <property type="entry name" value="Glycoside_Hdrlase_35"/>
</dbReference>
<dbReference type="Gene3D" id="2.60.120.740">
    <property type="match status" value="1"/>
</dbReference>
<feature type="domain" description="SUEL-type lectin" evidence="14">
    <location>
        <begin position="725"/>
        <end position="807"/>
    </location>
</feature>
<organism evidence="15 16">
    <name type="scientific">Cinnamomum micranthum f. kanehirae</name>
    <dbReference type="NCBI Taxonomy" id="337451"/>
    <lineage>
        <taxon>Eukaryota</taxon>
        <taxon>Viridiplantae</taxon>
        <taxon>Streptophyta</taxon>
        <taxon>Embryophyta</taxon>
        <taxon>Tracheophyta</taxon>
        <taxon>Spermatophyta</taxon>
        <taxon>Magnoliopsida</taxon>
        <taxon>Magnoliidae</taxon>
        <taxon>Laurales</taxon>
        <taxon>Lauraceae</taxon>
        <taxon>Cinnamomum</taxon>
    </lineage>
</organism>
<dbReference type="InterPro" id="IPR043159">
    <property type="entry name" value="Lectin_gal-bd_sf"/>
</dbReference>
<dbReference type="FunFam" id="2.60.120.740:FF:000002">
    <property type="entry name" value="Beta-galactosidase"/>
    <property type="match status" value="1"/>
</dbReference>
<dbReference type="PANTHER" id="PTHR23421">
    <property type="entry name" value="BETA-GALACTOSIDASE RELATED"/>
    <property type="match status" value="1"/>
</dbReference>
<evidence type="ECO:0000256" key="13">
    <source>
        <dbReference type="SAM" id="SignalP"/>
    </source>
</evidence>
<evidence type="ECO:0000256" key="1">
    <source>
        <dbReference type="ARBA" id="ARBA00001412"/>
    </source>
</evidence>
<dbReference type="EMBL" id="QPKB01000009">
    <property type="protein sequence ID" value="RWR92747.1"/>
    <property type="molecule type" value="Genomic_DNA"/>
</dbReference>
<dbReference type="InterPro" id="IPR008979">
    <property type="entry name" value="Galactose-bd-like_sf"/>
</dbReference>
<proteinExistence type="inferred from homology"/>
<dbReference type="PROSITE" id="PS01182">
    <property type="entry name" value="GLYCOSYL_HYDROL_F35"/>
    <property type="match status" value="1"/>
</dbReference>
<keyword evidence="8 11" id="KW-0378">Hydrolase</keyword>
<dbReference type="PROSITE" id="PS50228">
    <property type="entry name" value="SUEL_LECTIN"/>
    <property type="match status" value="1"/>
</dbReference>
<dbReference type="PRINTS" id="PR00742">
    <property type="entry name" value="GLHYDRLASE35"/>
</dbReference>
<evidence type="ECO:0000256" key="6">
    <source>
        <dbReference type="ARBA" id="ARBA00022525"/>
    </source>
</evidence>
<feature type="signal peptide" evidence="13">
    <location>
        <begin position="1"/>
        <end position="20"/>
    </location>
</feature>
<dbReference type="Gene3D" id="3.20.20.80">
    <property type="entry name" value="Glycosidases"/>
    <property type="match status" value="1"/>
</dbReference>
<comment type="caution">
    <text evidence="15">The sequence shown here is derived from an EMBL/GenBank/DDBJ whole genome shotgun (WGS) entry which is preliminary data.</text>
</comment>
<protein>
    <recommendedName>
        <fullName evidence="4 11">Beta-galactosidase</fullName>
        <ecNumber evidence="4 11">3.2.1.23</ecNumber>
    </recommendedName>
</protein>
<dbReference type="InterPro" id="IPR048913">
    <property type="entry name" value="BetaGal_gal-bd"/>
</dbReference>
<dbReference type="Pfam" id="PF01301">
    <property type="entry name" value="Glyco_hydro_35"/>
    <property type="match status" value="1"/>
</dbReference>
<dbReference type="SUPFAM" id="SSF49785">
    <property type="entry name" value="Galactose-binding domain-like"/>
    <property type="match status" value="2"/>
</dbReference>
<dbReference type="EC" id="3.2.1.23" evidence="4 11"/>
<dbReference type="InterPro" id="IPR017853">
    <property type="entry name" value="GH"/>
</dbReference>
<evidence type="ECO:0000256" key="3">
    <source>
        <dbReference type="ARBA" id="ARBA00009809"/>
    </source>
</evidence>
<feature type="chain" id="PRO_5018679762" description="Beta-galactosidase" evidence="13">
    <location>
        <begin position="21"/>
        <end position="807"/>
    </location>
</feature>
<evidence type="ECO:0000256" key="12">
    <source>
        <dbReference type="RuleBase" id="RU003679"/>
    </source>
</evidence>
<accession>A0A3S4PN94</accession>
<evidence type="ECO:0000259" key="14">
    <source>
        <dbReference type="PROSITE" id="PS50228"/>
    </source>
</evidence>
<dbReference type="OrthoDB" id="1657402at2759"/>
<evidence type="ECO:0000313" key="15">
    <source>
        <dbReference type="EMBL" id="RWR92747.1"/>
    </source>
</evidence>
<name>A0A3S4PN94_9MAGN</name>
<evidence type="ECO:0000256" key="9">
    <source>
        <dbReference type="ARBA" id="ARBA00023180"/>
    </source>
</evidence>
<keyword evidence="16" id="KW-1185">Reference proteome</keyword>
<dbReference type="Gene3D" id="2.60.120.260">
    <property type="entry name" value="Galactose-binding domain-like"/>
    <property type="match status" value="1"/>
</dbReference>
<dbReference type="InterPro" id="IPR041392">
    <property type="entry name" value="GHD"/>
</dbReference>
<evidence type="ECO:0000256" key="2">
    <source>
        <dbReference type="ARBA" id="ARBA00004271"/>
    </source>
</evidence>
<evidence type="ECO:0000313" key="16">
    <source>
        <dbReference type="Proteomes" id="UP000283530"/>
    </source>
</evidence>
<dbReference type="FunFam" id="2.60.120.260:FF:000142">
    <property type="entry name" value="Beta-galactosidase"/>
    <property type="match status" value="1"/>
</dbReference>
<evidence type="ECO:0000256" key="4">
    <source>
        <dbReference type="ARBA" id="ARBA00012756"/>
    </source>
</evidence>
<gene>
    <name evidence="15" type="ORF">CKAN_02196900</name>
</gene>
<keyword evidence="9" id="KW-0325">Glycoprotein</keyword>
<dbReference type="GO" id="GO:0005975">
    <property type="term" value="P:carbohydrate metabolic process"/>
    <property type="evidence" value="ECO:0007669"/>
    <property type="project" value="InterPro"/>
</dbReference>
<dbReference type="CDD" id="cd22842">
    <property type="entry name" value="Gal_Rha_Lectin_BGal"/>
    <property type="match status" value="1"/>
</dbReference>
<dbReference type="SUPFAM" id="SSF51445">
    <property type="entry name" value="(Trans)glycosidases"/>
    <property type="match status" value="1"/>
</dbReference>
<sequence length="807" mass="89467">MMWVVFCWVVWVIGGGVVHGRDVTYDGRSIIVDGDRAIFFSGSIHYPRSTPQMWPSLIAKAKLGGIDVIQTYVFWNVHEPQPGQYNFKGKFNLVRFLKEVQAQGLYASLRIGPYIESEWSYGGFPFWLRNVPGIIFRTDNEPFKFLMQNFTTKIVNLMKAENLYASQGGPIILSQIENEYQNVEGAFQDKGPLYVKWAANMAVGLQTGVPWVMCKQTDAPDPVINACNGRNCGETFAGPNSPIKPAVWTENWTSRYQVFGGETSPRSAEDIAFAVALFVAKNGSFINYYMYHGGTNFGRWASSFVTTSYYDEAPLDEYGMIRQPQWGHLKELHAAIKSCSVPLLLGAPSNFSLGFQQEANVFQRNKGECAAFLANSDRTSKVIVNFQGLPYELPPRSISILPDCKNVVFNTAKVGAQYNVRSTRRMQVFDLDKSWKVFMDVIPTFEETIIRKNNLLDQMSVTEDVSDYLWYAFSFDHTSSGAQPVLHVLSHGHVLHVFVNNDFVGSAHGSHDVPPFLLEKPISLKDGRNNISLLSVMVGLPDSGAYLEHKVAGVHAVSIADKGTNQDFTNYPWGYQVGLLGEKLKIYTILGSRSVVWKSNNRISTDRPLMWYRTTFNTPVGNDPIALNLSSMGKGEAWVNGNSIGRYWISFHTASGVPSQIIYHVPRGFLKPSGNLLVLFEEIGGDALQISLDTISVARICGHVSDSHPQFQVQSAKPTKNVGLPRVRLRCPPKKNISTVEFASFGTPVGKCNDYAMGSCHSIQSKAIVEKACVGKRSCSVSVSAETFGEDPCPGISKALLVDATCT</sequence>
<dbReference type="GO" id="GO:0004565">
    <property type="term" value="F:beta-galactosidase activity"/>
    <property type="evidence" value="ECO:0007669"/>
    <property type="project" value="UniProtKB-EC"/>
</dbReference>
<dbReference type="Pfam" id="PF17834">
    <property type="entry name" value="GHD"/>
    <property type="match status" value="1"/>
</dbReference>
<keyword evidence="5" id="KW-0052">Apoplast</keyword>
<dbReference type="InterPro" id="IPR031330">
    <property type="entry name" value="Gly_Hdrlase_35_cat"/>
</dbReference>
<dbReference type="Pfam" id="PF21467">
    <property type="entry name" value="BetaGal_gal-bd"/>
    <property type="match status" value="1"/>
</dbReference>
<keyword evidence="7 13" id="KW-0732">Signal</keyword>
<dbReference type="FunFam" id="2.60.120.260:FF:000050">
    <property type="entry name" value="Beta-galactosidase"/>
    <property type="match status" value="1"/>
</dbReference>
<keyword evidence="10 11" id="KW-0326">Glycosidase</keyword>
<dbReference type="GO" id="GO:0030246">
    <property type="term" value="F:carbohydrate binding"/>
    <property type="evidence" value="ECO:0007669"/>
    <property type="project" value="InterPro"/>
</dbReference>
<comment type="subcellular location">
    <subcellularLocation>
        <location evidence="2">Secreted</location>
        <location evidence="2">Extracellular space</location>
        <location evidence="2">Apoplast</location>
    </subcellularLocation>
</comment>
<dbReference type="Pfam" id="PF02140">
    <property type="entry name" value="SUEL_Lectin"/>
    <property type="match status" value="1"/>
</dbReference>
<dbReference type="AlphaFoldDB" id="A0A3S4PN94"/>
<dbReference type="InterPro" id="IPR019801">
    <property type="entry name" value="Glyco_hydro_35_CS"/>
</dbReference>
<evidence type="ECO:0000256" key="5">
    <source>
        <dbReference type="ARBA" id="ARBA00022523"/>
    </source>
</evidence>
<reference evidence="15 16" key="1">
    <citation type="journal article" date="2019" name="Nat. Plants">
        <title>Stout camphor tree genome fills gaps in understanding of flowering plant genome evolution.</title>
        <authorList>
            <person name="Chaw S.M."/>
            <person name="Liu Y.C."/>
            <person name="Wu Y.W."/>
            <person name="Wang H.Y."/>
            <person name="Lin C.I."/>
            <person name="Wu C.S."/>
            <person name="Ke H.M."/>
            <person name="Chang L.Y."/>
            <person name="Hsu C.Y."/>
            <person name="Yang H.T."/>
            <person name="Sudianto E."/>
            <person name="Hsu M.H."/>
            <person name="Wu K.P."/>
            <person name="Wang L.N."/>
            <person name="Leebens-Mack J.H."/>
            <person name="Tsai I.J."/>
        </authorList>
    </citation>
    <scope>NUCLEOTIDE SEQUENCE [LARGE SCALE GENOMIC DNA]</scope>
    <source>
        <strain evidence="16">cv. Chaw 1501</strain>
        <tissue evidence="15">Young leaves</tissue>
    </source>
</reference>
<evidence type="ECO:0000256" key="10">
    <source>
        <dbReference type="ARBA" id="ARBA00023295"/>
    </source>
</evidence>
<comment type="similarity">
    <text evidence="3 12">Belongs to the glycosyl hydrolase 35 family.</text>
</comment>
<keyword evidence="6" id="KW-0964">Secreted</keyword>